<dbReference type="GO" id="GO:0042597">
    <property type="term" value="C:periplasmic space"/>
    <property type="evidence" value="ECO:0007669"/>
    <property type="project" value="InterPro"/>
</dbReference>
<feature type="transmembrane region" description="Helical" evidence="5">
    <location>
        <begin position="258"/>
        <end position="278"/>
    </location>
</feature>
<evidence type="ECO:0000256" key="3">
    <source>
        <dbReference type="ARBA" id="ARBA00022729"/>
    </source>
</evidence>
<keyword evidence="4" id="KW-0186">Copper</keyword>
<evidence type="ECO:0000256" key="1">
    <source>
        <dbReference type="ARBA" id="ARBA00004196"/>
    </source>
</evidence>
<dbReference type="InterPro" id="IPR032694">
    <property type="entry name" value="CopC/D"/>
</dbReference>
<dbReference type="GO" id="GO:0030313">
    <property type="term" value="C:cell envelope"/>
    <property type="evidence" value="ECO:0007669"/>
    <property type="project" value="UniProtKB-SubCell"/>
</dbReference>
<dbReference type="SUPFAM" id="SSF81296">
    <property type="entry name" value="E set domains"/>
    <property type="match status" value="1"/>
</dbReference>
<dbReference type="AlphaFoldDB" id="A0A401ZBC1"/>
<dbReference type="InterPro" id="IPR014755">
    <property type="entry name" value="Cu-Rt/internalin_Ig-like"/>
</dbReference>
<evidence type="ECO:0008006" key="10">
    <source>
        <dbReference type="Google" id="ProtNLM"/>
    </source>
</evidence>
<feature type="domain" description="YtkA-like" evidence="7">
    <location>
        <begin position="561"/>
        <end position="644"/>
    </location>
</feature>
<evidence type="ECO:0000256" key="2">
    <source>
        <dbReference type="ARBA" id="ARBA00022723"/>
    </source>
</evidence>
<dbReference type="Gene3D" id="2.60.40.1220">
    <property type="match status" value="1"/>
</dbReference>
<keyword evidence="5" id="KW-0472">Membrane</keyword>
<dbReference type="Pfam" id="PF13115">
    <property type="entry name" value="YtkA"/>
    <property type="match status" value="1"/>
</dbReference>
<accession>A0A401ZBC1</accession>
<dbReference type="PANTHER" id="PTHR34820">
    <property type="entry name" value="INNER MEMBRANE PROTEIN YEBZ"/>
    <property type="match status" value="1"/>
</dbReference>
<keyword evidence="3" id="KW-0732">Signal</keyword>
<feature type="transmembrane region" description="Helical" evidence="5">
    <location>
        <begin position="451"/>
        <end position="472"/>
    </location>
</feature>
<feature type="transmembrane region" description="Helical" evidence="5">
    <location>
        <begin position="409"/>
        <end position="431"/>
    </location>
</feature>
<dbReference type="GO" id="GO:0005886">
    <property type="term" value="C:plasma membrane"/>
    <property type="evidence" value="ECO:0007669"/>
    <property type="project" value="TreeGrafter"/>
</dbReference>
<dbReference type="GO" id="GO:0006825">
    <property type="term" value="P:copper ion transport"/>
    <property type="evidence" value="ECO:0007669"/>
    <property type="project" value="InterPro"/>
</dbReference>
<dbReference type="RefSeq" id="WP_126595386.1">
    <property type="nucleotide sequence ID" value="NZ_BIFQ01000001.1"/>
</dbReference>
<dbReference type="Pfam" id="PF04234">
    <property type="entry name" value="CopC"/>
    <property type="match status" value="1"/>
</dbReference>
<dbReference type="OrthoDB" id="139226at2"/>
<reference evidence="9" key="1">
    <citation type="submission" date="2018-12" db="EMBL/GenBank/DDBJ databases">
        <title>Tengunoibacter tsumagoiensis gen. nov., sp. nov., Dictyobacter kobayashii sp. nov., D. alpinus sp. nov., and D. joshuensis sp. nov. and description of Dictyobacteraceae fam. nov. within the order Ktedonobacterales isolated from Tengu-no-mugimeshi.</title>
        <authorList>
            <person name="Wang C.M."/>
            <person name="Zheng Y."/>
            <person name="Sakai Y."/>
            <person name="Toyoda A."/>
            <person name="Minakuchi Y."/>
            <person name="Abe K."/>
            <person name="Yokota A."/>
            <person name="Yabe S."/>
        </authorList>
    </citation>
    <scope>NUCLEOTIDE SEQUENCE [LARGE SCALE GENOMIC DNA]</scope>
    <source>
        <strain evidence="9">S-27</strain>
    </source>
</reference>
<evidence type="ECO:0000313" key="8">
    <source>
        <dbReference type="EMBL" id="GCE04211.1"/>
    </source>
</evidence>
<feature type="transmembrane region" description="Helical" evidence="5">
    <location>
        <begin position="513"/>
        <end position="531"/>
    </location>
</feature>
<dbReference type="GO" id="GO:0046688">
    <property type="term" value="P:response to copper ion"/>
    <property type="evidence" value="ECO:0007669"/>
    <property type="project" value="InterPro"/>
</dbReference>
<dbReference type="InterPro" id="IPR032693">
    <property type="entry name" value="YtkA-like_dom"/>
</dbReference>
<evidence type="ECO:0000256" key="4">
    <source>
        <dbReference type="ARBA" id="ARBA00023008"/>
    </source>
</evidence>
<dbReference type="Proteomes" id="UP000287224">
    <property type="component" value="Unassembled WGS sequence"/>
</dbReference>
<protein>
    <recommendedName>
        <fullName evidence="10">CopC domain-containing protein</fullName>
    </recommendedName>
</protein>
<dbReference type="InterPro" id="IPR014756">
    <property type="entry name" value="Ig_E-set"/>
</dbReference>
<feature type="transmembrane region" description="Helical" evidence="5">
    <location>
        <begin position="172"/>
        <end position="195"/>
    </location>
</feature>
<evidence type="ECO:0000259" key="7">
    <source>
        <dbReference type="Pfam" id="PF13115"/>
    </source>
</evidence>
<evidence type="ECO:0000256" key="5">
    <source>
        <dbReference type="SAM" id="Phobius"/>
    </source>
</evidence>
<comment type="subcellular location">
    <subcellularLocation>
        <location evidence="1">Cell envelope</location>
    </subcellularLocation>
</comment>
<feature type="domain" description="CopC" evidence="6">
    <location>
        <begin position="35"/>
        <end position="136"/>
    </location>
</feature>
<dbReference type="PANTHER" id="PTHR34820:SF4">
    <property type="entry name" value="INNER MEMBRANE PROTEIN YEBZ"/>
    <property type="match status" value="1"/>
</dbReference>
<organism evidence="8 9">
    <name type="scientific">Dictyobacter aurantiacus</name>
    <dbReference type="NCBI Taxonomy" id="1936993"/>
    <lineage>
        <taxon>Bacteria</taxon>
        <taxon>Bacillati</taxon>
        <taxon>Chloroflexota</taxon>
        <taxon>Ktedonobacteria</taxon>
        <taxon>Ktedonobacterales</taxon>
        <taxon>Dictyobacteraceae</taxon>
        <taxon>Dictyobacter</taxon>
    </lineage>
</organism>
<dbReference type="GO" id="GO:0005507">
    <property type="term" value="F:copper ion binding"/>
    <property type="evidence" value="ECO:0007669"/>
    <property type="project" value="InterPro"/>
</dbReference>
<keyword evidence="5" id="KW-1133">Transmembrane helix</keyword>
<feature type="transmembrane region" description="Helical" evidence="5">
    <location>
        <begin position="336"/>
        <end position="358"/>
    </location>
</feature>
<dbReference type="EMBL" id="BIFQ01000001">
    <property type="protein sequence ID" value="GCE04211.1"/>
    <property type="molecule type" value="Genomic_DNA"/>
</dbReference>
<keyword evidence="5" id="KW-0812">Transmembrane</keyword>
<keyword evidence="9" id="KW-1185">Reference proteome</keyword>
<gene>
    <name evidence="8" type="ORF">KDAU_15400</name>
</gene>
<feature type="transmembrane region" description="Helical" evidence="5">
    <location>
        <begin position="216"/>
        <end position="238"/>
    </location>
</feature>
<dbReference type="InterPro" id="IPR007348">
    <property type="entry name" value="CopC_dom"/>
</dbReference>
<evidence type="ECO:0000259" key="6">
    <source>
        <dbReference type="Pfam" id="PF04234"/>
    </source>
</evidence>
<name>A0A401ZBC1_9CHLR</name>
<evidence type="ECO:0000313" key="9">
    <source>
        <dbReference type="Proteomes" id="UP000287224"/>
    </source>
</evidence>
<sequence length="663" mass="73092">MQQRQWLFIPIALLLSFLAYFGSMLVIPPPIAQAHAYVIGSDPVDGSTVGKVPSEVHIFFNAPISSISNARIYSIQHGDLVEVSAGASRVPASNSQELITSIKTPDTQPEGSYEVMWTAVANNDGNTTYGIIGFDVGFSGTGVDGTTVLGPTSSNNLEGIHKLDTTAILSIVWEWITTAALTFWIGLLVVEQFILTDKRTFSILTHARKHSYALEWICLLALLCGEIIELILRMVRLAQTLPALNIPLLVNIIPDTTYGFIWILRILLIMIAMVFLYVSHRRQPTPAIEPEPEPEPITNFERLSTQDAVAVSPSKTQEAVEKRTVEPAIPPRRQTAIWLTLAGLIALTFVLTSSIVQVLNPFVSAIVFDWLHWFSQGIWIGGFAYLAYVLLPLLSGAELEYNTETLTFLLRRLTPLLIAGMAIQLVSGLFLSEASIQDAQQLITDPFGRTLLVQILLTLFAVLLSIYALYIIRPKLTHQALLLPVVKADLPARRTRQSEISGTQRLLKLSAKTITFCGAIILLCFALKSFFAPPIDFPDVKYNNPGLTQGNTTINAQTRQMGDLTVTLQVLPGRIGYEHTVIVLITDNRGKPVTNAQVNLTTNMQLMDMGEAHASLQQGNPVYIATFDKRAAFSMAGLWNIKVEIQRTGQKNLTDTFKITLTA</sequence>
<proteinExistence type="predicted"/>
<keyword evidence="2" id="KW-0479">Metal-binding</keyword>
<comment type="caution">
    <text evidence="8">The sequence shown here is derived from an EMBL/GenBank/DDBJ whole genome shotgun (WGS) entry which is preliminary data.</text>
</comment>
<feature type="transmembrane region" description="Helical" evidence="5">
    <location>
        <begin position="378"/>
        <end position="397"/>
    </location>
</feature>